<keyword evidence="5" id="KW-0670">Pyruvate</keyword>
<dbReference type="InterPro" id="IPR013022">
    <property type="entry name" value="Xyl_isomerase-like_TIM-brl"/>
</dbReference>
<dbReference type="GO" id="GO:0046487">
    <property type="term" value="P:glyoxylate metabolic process"/>
    <property type="evidence" value="ECO:0007669"/>
    <property type="project" value="TreeGrafter"/>
</dbReference>
<evidence type="ECO:0000256" key="2">
    <source>
        <dbReference type="PIRNR" id="PIRNR006241"/>
    </source>
</evidence>
<dbReference type="PANTHER" id="PTHR43489:SF6">
    <property type="entry name" value="HYDROXYPYRUVATE ISOMERASE-RELATED"/>
    <property type="match status" value="1"/>
</dbReference>
<dbReference type="InterPro" id="IPR050417">
    <property type="entry name" value="Sugar_Epim/Isomerase"/>
</dbReference>
<evidence type="ECO:0000259" key="4">
    <source>
        <dbReference type="Pfam" id="PF01261"/>
    </source>
</evidence>
<dbReference type="InterPro" id="IPR036237">
    <property type="entry name" value="Xyl_isomerase-like_sf"/>
</dbReference>
<dbReference type="PANTHER" id="PTHR43489">
    <property type="entry name" value="ISOMERASE"/>
    <property type="match status" value="1"/>
</dbReference>
<dbReference type="InterPro" id="IPR053398">
    <property type="entry name" value="HPT_OtnI_isomerases"/>
</dbReference>
<feature type="domain" description="Xylose isomerase-like TIM barrel" evidence="4">
    <location>
        <begin position="21"/>
        <end position="254"/>
    </location>
</feature>
<protein>
    <submittedName>
        <fullName evidence="5">Hydroxypyruvate isomerase</fullName>
    </submittedName>
</protein>
<reference evidence="6" key="1">
    <citation type="submission" date="2013-04" db="EMBL/GenBank/DDBJ databases">
        <title>Thioclava sp. 13D2W-2 Genome Sequencing.</title>
        <authorList>
            <person name="Lai Q."/>
            <person name="Li G."/>
            <person name="Shao Z."/>
        </authorList>
    </citation>
    <scope>NUCLEOTIDE SEQUENCE [LARGE SCALE GENOMIC DNA]</scope>
    <source>
        <strain evidence="6">13D2W-2</strain>
    </source>
</reference>
<reference evidence="5 6" key="2">
    <citation type="journal article" date="2015" name="Antonie Van Leeuwenhoek">
        <title>Thioclava indica sp. nov., isolated from surface seawater of the Indian Ocean.</title>
        <authorList>
            <person name="Liu Y."/>
            <person name="Lai Q."/>
            <person name="Du J."/>
            <person name="Xu H."/>
            <person name="Jiang L."/>
            <person name="Shao Z."/>
        </authorList>
    </citation>
    <scope>NUCLEOTIDE SEQUENCE [LARGE SCALE GENOMIC DNA]</scope>
    <source>
        <strain evidence="5 6">13D2W-2</strain>
    </source>
</reference>
<dbReference type="EMBL" id="AQRC01000003">
    <property type="protein sequence ID" value="KFE36035.1"/>
    <property type="molecule type" value="Genomic_DNA"/>
</dbReference>
<sequence length="256" mass="28192">MPRFAANLTMMFTEVPFLDRFAAAAEAGFTAVEYLFPYDFAPEEIAERLRAHGLRQALFNLPPGQWDAGDRGLAALPDRAEEFRASIATALDYAKATGVGRIHMMSGLARREDAAALRSYRDALARLCDAAGEAGLEVVIEPINSRDMPGYFLNDFDFAADLIAGLDLANLKLQFDIYHRQIIHGDVLTGLRETMPIIGHVQIASVPERHEPGTGELDDLRVLRELDALGYEGFVGCEYRPAGETVAGLGWMRAFD</sequence>
<evidence type="ECO:0000256" key="3">
    <source>
        <dbReference type="PIRSR" id="PIRSR006241-50"/>
    </source>
</evidence>
<proteinExistence type="inferred from homology"/>
<dbReference type="SUPFAM" id="SSF51658">
    <property type="entry name" value="Xylose isomerase-like"/>
    <property type="match status" value="1"/>
</dbReference>
<dbReference type="OrthoDB" id="9786584at2"/>
<dbReference type="PATRIC" id="fig|1317124.6.peg.1099"/>
<name>A0A085TZ88_9RHOB</name>
<dbReference type="Pfam" id="PF01261">
    <property type="entry name" value="AP_endonuc_2"/>
    <property type="match status" value="1"/>
</dbReference>
<feature type="active site" description="Proton donor/acceptor" evidence="3">
    <location>
        <position position="238"/>
    </location>
</feature>
<organism evidence="5 6">
    <name type="scientific">Thioclava atlantica</name>
    <dbReference type="NCBI Taxonomy" id="1317124"/>
    <lineage>
        <taxon>Bacteria</taxon>
        <taxon>Pseudomonadati</taxon>
        <taxon>Pseudomonadota</taxon>
        <taxon>Alphaproteobacteria</taxon>
        <taxon>Rhodobacterales</taxon>
        <taxon>Paracoccaceae</taxon>
        <taxon>Thioclava</taxon>
    </lineage>
</organism>
<dbReference type="RefSeq" id="WP_038144287.1">
    <property type="nucleotide sequence ID" value="NZ_AQRC01000003.1"/>
</dbReference>
<dbReference type="InterPro" id="IPR026040">
    <property type="entry name" value="HyI-like"/>
</dbReference>
<dbReference type="eggNOG" id="COG3622">
    <property type="taxonomic scope" value="Bacteria"/>
</dbReference>
<dbReference type="STRING" id="1317124.DW2_05380"/>
<dbReference type="NCBIfam" id="NF043033">
    <property type="entry name" value="OxoTetrIsom"/>
    <property type="match status" value="1"/>
</dbReference>
<evidence type="ECO:0000313" key="6">
    <source>
        <dbReference type="Proteomes" id="UP000028607"/>
    </source>
</evidence>
<dbReference type="FunFam" id="3.20.20.150:FF:000007">
    <property type="entry name" value="Hydroxypyruvate isomerase"/>
    <property type="match status" value="1"/>
</dbReference>
<comment type="similarity">
    <text evidence="2">Belongs to the hyi family.</text>
</comment>
<evidence type="ECO:0000256" key="1">
    <source>
        <dbReference type="ARBA" id="ARBA00023235"/>
    </source>
</evidence>
<dbReference type="PIRSF" id="PIRSF006241">
    <property type="entry name" value="HyI"/>
    <property type="match status" value="1"/>
</dbReference>
<comment type="caution">
    <text evidence="5">The sequence shown here is derived from an EMBL/GenBank/DDBJ whole genome shotgun (WGS) entry which is preliminary data.</text>
</comment>
<evidence type="ECO:0000313" key="5">
    <source>
        <dbReference type="EMBL" id="KFE36035.1"/>
    </source>
</evidence>
<dbReference type="Proteomes" id="UP000028607">
    <property type="component" value="Unassembled WGS sequence"/>
</dbReference>
<dbReference type="GO" id="GO:0008903">
    <property type="term" value="F:hydroxypyruvate isomerase activity"/>
    <property type="evidence" value="ECO:0007669"/>
    <property type="project" value="TreeGrafter"/>
</dbReference>
<gene>
    <name evidence="5" type="ORF">DW2_05380</name>
</gene>
<keyword evidence="6" id="KW-1185">Reference proteome</keyword>
<accession>A0A085TZ88</accession>
<feature type="active site" description="Proton donor/acceptor" evidence="3">
    <location>
        <position position="141"/>
    </location>
</feature>
<dbReference type="Gene3D" id="3.20.20.150">
    <property type="entry name" value="Divalent-metal-dependent TIM barrel enzymes"/>
    <property type="match status" value="1"/>
</dbReference>
<keyword evidence="1 2" id="KW-0413">Isomerase</keyword>
<dbReference type="AlphaFoldDB" id="A0A085TZ88"/>